<dbReference type="Pfam" id="PF01979">
    <property type="entry name" value="Amidohydro_1"/>
    <property type="match status" value="1"/>
</dbReference>
<keyword evidence="3" id="KW-1185">Reference proteome</keyword>
<dbReference type="STRING" id="1859457.BET10_00175"/>
<evidence type="ECO:0000259" key="1">
    <source>
        <dbReference type="Pfam" id="PF01979"/>
    </source>
</evidence>
<dbReference type="EMBL" id="MKJU01000035">
    <property type="protein sequence ID" value="OHU87070.1"/>
    <property type="molecule type" value="Genomic_DNA"/>
</dbReference>
<dbReference type="GO" id="GO:0016810">
    <property type="term" value="F:hydrolase activity, acting on carbon-nitrogen (but not peptide) bonds"/>
    <property type="evidence" value="ECO:0007669"/>
    <property type="project" value="InterPro"/>
</dbReference>
<dbReference type="PANTHER" id="PTHR43135">
    <property type="entry name" value="ALPHA-D-RIBOSE 1-METHYLPHOSPHONATE 5-TRIPHOSPHATE DIPHOSPHATASE"/>
    <property type="match status" value="1"/>
</dbReference>
<sequence>MKTFKYIFFLLFLLICAFFIFGALTSTPLPLKQKAENLPIYISNISIVDVLKGDIKESHHVLILNGKIADISPDPITVNFPDFIQVDGENKYILPSLWDMHIHTINRSDVLHYPLYFANGILNVRDLGNTCSWSDGRTCSAPNKHWQRSVESKSLLGPNTWTQVSFHMEELEDSDIKSTLTWLKDRDDSVLKLQLNHDTTSQQFQSILNDAQKSDISVVGHLPANVDLAKIDLKNLNSIEHDRAFYSHCSEHQDVFEERVSVMVRFVNSYSEEKCRIVMQTIQEQGVAYTPTHIASSQQDINISHKLYEKGELNEYIDDTTLTLWSMYAWLTEKGFDEQDKQDLTVLNTTSLKLSRLAEDNGVLLLAGTDALDAFIYPGFSLYDELEMLSKAGLSNSEVIRTTTINPAKYFNVEASLGSVDIGKRADLVILNSNPLSDLSSLKEVDSVIFNGELYTNKELNEIKRYVASTAKDLSVTAKRFWELFFN</sequence>
<feature type="domain" description="Amidohydrolase-related" evidence="1">
    <location>
        <begin position="202"/>
        <end position="454"/>
    </location>
</feature>
<dbReference type="SUPFAM" id="SSF51556">
    <property type="entry name" value="Metallo-dependent hydrolases"/>
    <property type="match status" value="1"/>
</dbReference>
<dbReference type="AlphaFoldDB" id="A0A1S1MK88"/>
<dbReference type="PANTHER" id="PTHR43135:SF3">
    <property type="entry name" value="ALPHA-D-RIBOSE 1-METHYLPHOSPHONATE 5-TRIPHOSPHATE DIPHOSPHATASE"/>
    <property type="match status" value="1"/>
</dbReference>
<proteinExistence type="predicted"/>
<dbReference type="InterPro" id="IPR032466">
    <property type="entry name" value="Metal_Hydrolase"/>
</dbReference>
<dbReference type="InterPro" id="IPR006680">
    <property type="entry name" value="Amidohydro-rel"/>
</dbReference>
<dbReference type="Gene3D" id="1.20.58.520">
    <property type="entry name" value="Amidohydrolase"/>
    <property type="match status" value="1"/>
</dbReference>
<dbReference type="Proteomes" id="UP000179786">
    <property type="component" value="Unassembled WGS sequence"/>
</dbReference>
<comment type="caution">
    <text evidence="2">The sequence shown here is derived from an EMBL/GenBank/DDBJ whole genome shotgun (WGS) entry which is preliminary data.</text>
</comment>
<organism evidence="2 3">
    <name type="scientific">Pseudoalteromonas amylolytica</name>
    <dbReference type="NCBI Taxonomy" id="1859457"/>
    <lineage>
        <taxon>Bacteria</taxon>
        <taxon>Pseudomonadati</taxon>
        <taxon>Pseudomonadota</taxon>
        <taxon>Gammaproteobacteria</taxon>
        <taxon>Alteromonadales</taxon>
        <taxon>Pseudoalteromonadaceae</taxon>
        <taxon>Pseudoalteromonas</taxon>
    </lineage>
</organism>
<dbReference type="InterPro" id="IPR051781">
    <property type="entry name" value="Metallo-dep_Hydrolase"/>
</dbReference>
<dbReference type="OrthoDB" id="6190564at2"/>
<dbReference type="SUPFAM" id="SSF51338">
    <property type="entry name" value="Composite domain of metallo-dependent hydrolases"/>
    <property type="match status" value="1"/>
</dbReference>
<dbReference type="Gene3D" id="3.40.50.10910">
    <property type="entry name" value="Amidohydrolase"/>
    <property type="match status" value="1"/>
</dbReference>
<dbReference type="Gene3D" id="2.30.40.10">
    <property type="entry name" value="Urease, subunit C, domain 1"/>
    <property type="match status" value="1"/>
</dbReference>
<gene>
    <name evidence="2" type="ORF">BET10_00175</name>
</gene>
<dbReference type="Gene3D" id="3.30.110.90">
    <property type="entry name" value="Amidohydrolase"/>
    <property type="match status" value="1"/>
</dbReference>
<name>A0A1S1MK88_9GAMM</name>
<dbReference type="InterPro" id="IPR011059">
    <property type="entry name" value="Metal-dep_hydrolase_composite"/>
</dbReference>
<evidence type="ECO:0000313" key="2">
    <source>
        <dbReference type="EMBL" id="OHU87070.1"/>
    </source>
</evidence>
<evidence type="ECO:0000313" key="3">
    <source>
        <dbReference type="Proteomes" id="UP000179786"/>
    </source>
</evidence>
<protein>
    <recommendedName>
        <fullName evidence="1">Amidohydrolase-related domain-containing protein</fullName>
    </recommendedName>
</protein>
<accession>A0A1S1MK88</accession>
<reference evidence="2 3" key="1">
    <citation type="submission" date="2016-09" db="EMBL/GenBank/DDBJ databases">
        <title>Pseudoalteromonas amylolytica sp. nov., isolated from the surface seawater.</title>
        <authorList>
            <person name="Wu Y.-H."/>
            <person name="Cheng H."/>
            <person name="Jin X.-B."/>
            <person name="Wang C.-S."/>
            <person name="Xu X.-W."/>
        </authorList>
    </citation>
    <scope>NUCLEOTIDE SEQUENCE [LARGE SCALE GENOMIC DNA]</scope>
    <source>
        <strain evidence="2 3">JW1</strain>
    </source>
</reference>